<keyword evidence="3" id="KW-1185">Reference proteome</keyword>
<accession>A0A6N9Z8T5</accession>
<dbReference type="InterPro" id="IPR001387">
    <property type="entry name" value="Cro/C1-type_HTH"/>
</dbReference>
<feature type="domain" description="HTH cro/C1-type" evidence="1">
    <location>
        <begin position="43"/>
        <end position="75"/>
    </location>
</feature>
<organism evidence="2 3">
    <name type="scientific">Bifidobacterium aerophilum</name>
    <dbReference type="NCBI Taxonomy" id="1798155"/>
    <lineage>
        <taxon>Bacteria</taxon>
        <taxon>Bacillati</taxon>
        <taxon>Actinomycetota</taxon>
        <taxon>Actinomycetes</taxon>
        <taxon>Bifidobacteriales</taxon>
        <taxon>Bifidobacteriaceae</taxon>
        <taxon>Bifidobacterium</taxon>
    </lineage>
</organism>
<dbReference type="PROSITE" id="PS50943">
    <property type="entry name" value="HTH_CROC1"/>
    <property type="match status" value="1"/>
</dbReference>
<dbReference type="RefSeq" id="WP_163232820.1">
    <property type="nucleotide sequence ID" value="NZ_WHZW01000029.1"/>
</dbReference>
<name>A0A6N9Z8T5_9BIFI</name>
<protein>
    <submittedName>
        <fullName evidence="2">Helix-turn-helix domain-containing protein</fullName>
    </submittedName>
</protein>
<sequence>MRKRSEGLGGRIAWLRHLSGLSVEDVVAASERKSAGVNPLKESTLRNLESGRKKDLSLAELVALSAALDLPPALLVVDFLRPFDASGVEPFDRLGMTNREVMALFPIGSWDEIGHGAGYKMKQLVGKAVLIENSLSELSFVMRSGQNMQFKYEDLRLIVKRRAVTSSSEDIRQAWEEQLTAADVLFSIRLYHLRSRHQGILDGMASMGVSIPERIKEKLCGVFSWSDETSLLPYDKAMSRLANLLDLSDEHALKGDDDSKLARVIIGNAGRLLGEAKRNVRRRFPHLLRAYFMISCLIAVAEDRPEVMSRIDFFNLDRALREVTWTCGLPSIEKGCSDADYYEEPLSRASNALSW</sequence>
<dbReference type="SMART" id="SM00530">
    <property type="entry name" value="HTH_XRE"/>
    <property type="match status" value="1"/>
</dbReference>
<evidence type="ECO:0000259" key="1">
    <source>
        <dbReference type="PROSITE" id="PS50943"/>
    </source>
</evidence>
<dbReference type="Gene3D" id="1.10.260.40">
    <property type="entry name" value="lambda repressor-like DNA-binding domains"/>
    <property type="match status" value="1"/>
</dbReference>
<dbReference type="AlphaFoldDB" id="A0A6N9Z8T5"/>
<comment type="caution">
    <text evidence="2">The sequence shown here is derived from an EMBL/GenBank/DDBJ whole genome shotgun (WGS) entry which is preliminary data.</text>
</comment>
<evidence type="ECO:0000313" key="3">
    <source>
        <dbReference type="Proteomes" id="UP000469194"/>
    </source>
</evidence>
<gene>
    <name evidence="2" type="ORF">GFD25_10990</name>
</gene>
<reference evidence="2 3" key="1">
    <citation type="submission" date="2019-10" db="EMBL/GenBank/DDBJ databases">
        <title>Bifidobacterium from non-human primates.</title>
        <authorList>
            <person name="Modesto M."/>
        </authorList>
    </citation>
    <scope>NUCLEOTIDE SEQUENCE [LARGE SCALE GENOMIC DNA]</scope>
    <source>
        <strain evidence="2 3">TRE17</strain>
    </source>
</reference>
<dbReference type="GO" id="GO:0003677">
    <property type="term" value="F:DNA binding"/>
    <property type="evidence" value="ECO:0007669"/>
    <property type="project" value="InterPro"/>
</dbReference>
<dbReference type="InterPro" id="IPR010982">
    <property type="entry name" value="Lambda_DNA-bd_dom_sf"/>
</dbReference>
<dbReference type="EMBL" id="WHZW01000029">
    <property type="protein sequence ID" value="NEG90495.1"/>
    <property type="molecule type" value="Genomic_DNA"/>
</dbReference>
<proteinExistence type="predicted"/>
<dbReference type="Proteomes" id="UP000469194">
    <property type="component" value="Unassembled WGS sequence"/>
</dbReference>
<evidence type="ECO:0000313" key="2">
    <source>
        <dbReference type="EMBL" id="NEG90495.1"/>
    </source>
</evidence>